<protein>
    <submittedName>
        <fullName evidence="1">Uncharacterized protein</fullName>
    </submittedName>
</protein>
<organism evidence="1 2">
    <name type="scientific">Cellulophaga phage phi46:3</name>
    <dbReference type="NCBI Taxonomy" id="1327985"/>
    <lineage>
        <taxon>Viruses</taxon>
        <taxon>Duplodnaviria</taxon>
        <taxon>Heunggongvirae</taxon>
        <taxon>Uroviricota</taxon>
        <taxon>Caudoviricetes</taxon>
        <taxon>Pachyviridae</taxon>
        <taxon>Bacelvirus</taxon>
        <taxon>Bacelvirus phi46tres</taxon>
    </lineage>
</organism>
<dbReference type="RefSeq" id="YP_008241084.1">
    <property type="nucleotide sequence ID" value="NC_021792.1"/>
</dbReference>
<evidence type="ECO:0000313" key="1">
    <source>
        <dbReference type="EMBL" id="AGO48785.1"/>
    </source>
</evidence>
<sequence>MELLAELCRQKEIKRSSLKKKQIKQNTMFGILETIREIKEEIPRPNTNYQVLNGRWHMNNRTFEELSINERGALVERIKTF</sequence>
<reference evidence="2" key="2">
    <citation type="submission" date="2013-03" db="EMBL/GenBank/DDBJ databases">
        <title>The Cellulophaga phages: a novel, diverse, and globally ubiquitous model system.</title>
        <authorList>
            <person name="Holmfeldt K."/>
            <person name="Solonenko N."/>
            <person name="Shah M."/>
            <person name="Corrier K."/>
            <person name="Riemann L."/>
            <person name="VerBerkmoes N.C."/>
            <person name="Sullivan M.B."/>
        </authorList>
    </citation>
    <scope>NUCLEOTIDE SEQUENCE [LARGE SCALE GENOMIC DNA]</scope>
</reference>
<reference evidence="1 2" key="1">
    <citation type="journal article" date="2013" name="Proc. Natl. Acad. Sci. U.S.A.">
        <title>Twelve previously unknown phage genera are ubiquitous in global oceans.</title>
        <authorList>
            <person name="Holmfeldt K."/>
            <person name="Solonenko N."/>
            <person name="Shah M."/>
            <person name="Corrier K."/>
            <person name="Riemann L."/>
            <person name="Verberkmoes N.C."/>
            <person name="Sullivan M.B."/>
        </authorList>
    </citation>
    <scope>NUCLEOTIDE SEQUENCE [LARGE SCALE GENOMIC DNA]</scope>
    <source>
        <strain evidence="1">Phi46:3</strain>
    </source>
</reference>
<evidence type="ECO:0000313" key="2">
    <source>
        <dbReference type="Proteomes" id="UP000014727"/>
    </source>
</evidence>
<dbReference type="EMBL" id="KC821622">
    <property type="protein sequence ID" value="AGO48785.1"/>
    <property type="molecule type" value="Genomic_DNA"/>
</dbReference>
<gene>
    <name evidence="1" type="ORF">Phi46:3_gp041</name>
</gene>
<dbReference type="GeneID" id="16797293"/>
<dbReference type="Proteomes" id="UP000014727">
    <property type="component" value="Segment"/>
</dbReference>
<proteinExistence type="predicted"/>
<name>S0A1V0_9CAUD</name>
<keyword evidence="2" id="KW-1185">Reference proteome</keyword>
<accession>S0A1V0</accession>
<dbReference type="OrthoDB" id="25075at10239"/>
<dbReference type="KEGG" id="vg:16797293"/>